<evidence type="ECO:0008006" key="5">
    <source>
        <dbReference type="Google" id="ProtNLM"/>
    </source>
</evidence>
<dbReference type="Proteomes" id="UP000075502">
    <property type="component" value="Unassembled WGS sequence"/>
</dbReference>
<evidence type="ECO:0000313" key="4">
    <source>
        <dbReference type="Proteomes" id="UP000075502"/>
    </source>
</evidence>
<sequence length="162" mass="17176">MMNKLPRIASTLAALAALTALAAPAAAAAEETTAAAAEAPRQGLRKGAAPFPQDAARFSERVDEKIAKQRAKVEAKMQKGGVPEARRAEVRKALDGVQAKVRAAVDAAARDGVITQEEAKRVRKVAREARKAIGKQLGLEQKPAKKQKRGKGAKRILVPETV</sequence>
<evidence type="ECO:0000313" key="3">
    <source>
        <dbReference type="EMBL" id="KYG09411.1"/>
    </source>
</evidence>
<name>A0A150TXH2_SORCE</name>
<organism evidence="3 4">
    <name type="scientific">Sorangium cellulosum</name>
    <name type="common">Polyangium cellulosum</name>
    <dbReference type="NCBI Taxonomy" id="56"/>
    <lineage>
        <taxon>Bacteria</taxon>
        <taxon>Pseudomonadati</taxon>
        <taxon>Myxococcota</taxon>
        <taxon>Polyangia</taxon>
        <taxon>Polyangiales</taxon>
        <taxon>Polyangiaceae</taxon>
        <taxon>Sorangium</taxon>
    </lineage>
</organism>
<feature type="chain" id="PRO_5007569989" description="Secreted protein" evidence="2">
    <location>
        <begin position="23"/>
        <end position="162"/>
    </location>
</feature>
<evidence type="ECO:0000256" key="2">
    <source>
        <dbReference type="SAM" id="SignalP"/>
    </source>
</evidence>
<accession>A0A150TXH2</accession>
<dbReference type="EMBL" id="JEME01000692">
    <property type="protein sequence ID" value="KYG09411.1"/>
    <property type="molecule type" value="Genomic_DNA"/>
</dbReference>
<feature type="compositionally biased region" description="Basic residues" evidence="1">
    <location>
        <begin position="144"/>
        <end position="154"/>
    </location>
</feature>
<evidence type="ECO:0000256" key="1">
    <source>
        <dbReference type="SAM" id="MobiDB-lite"/>
    </source>
</evidence>
<reference evidence="3 4" key="1">
    <citation type="submission" date="2014-02" db="EMBL/GenBank/DDBJ databases">
        <title>The small core and large imbalanced accessory genome model reveals a collaborative survival strategy of Sorangium cellulosum strains in nature.</title>
        <authorList>
            <person name="Han K."/>
            <person name="Peng R."/>
            <person name="Blom J."/>
            <person name="Li Y.-Z."/>
        </authorList>
    </citation>
    <scope>NUCLEOTIDE SEQUENCE [LARGE SCALE GENOMIC DNA]</scope>
    <source>
        <strain evidence="3 4">So0007-03</strain>
    </source>
</reference>
<gene>
    <name evidence="3" type="ORF">BE21_18120</name>
</gene>
<keyword evidence="2" id="KW-0732">Signal</keyword>
<protein>
    <recommendedName>
        <fullName evidence="5">Secreted protein</fullName>
    </recommendedName>
</protein>
<dbReference type="AlphaFoldDB" id="A0A150TXH2"/>
<feature type="region of interest" description="Disordered" evidence="1">
    <location>
        <begin position="140"/>
        <end position="162"/>
    </location>
</feature>
<comment type="caution">
    <text evidence="3">The sequence shown here is derived from an EMBL/GenBank/DDBJ whole genome shotgun (WGS) entry which is preliminary data.</text>
</comment>
<feature type="signal peptide" evidence="2">
    <location>
        <begin position="1"/>
        <end position="22"/>
    </location>
</feature>
<proteinExistence type="predicted"/>